<sequence length="201" mass="23880">MNVYDFDNTIYDGESVFDFYLYSVRRQPKLIRYLFVVVKAFLKYKFCRITTEEFEKIAEKHAQNYLSQLKDIDFLIKDFWDKNQHKIKHFYLCSRREDDVIISASIGFLLEELFSRIGVKNYLATEVDKYTGEVQKICYRKNKVQLFYSRFPGAEIENFYTDSKNDAAMMQIANRTYMVKGEDLELIDGTSCEEFALNHIG</sequence>
<dbReference type="RefSeq" id="WP_177680904.1">
    <property type="nucleotide sequence ID" value="NZ_JACRSU010000001.1"/>
</dbReference>
<gene>
    <name evidence="1" type="ORF">H8698_01315</name>
</gene>
<protein>
    <submittedName>
        <fullName evidence="1">Haloacid dehalogenase-like hydrolase</fullName>
    </submittedName>
</protein>
<dbReference type="Proteomes" id="UP000611762">
    <property type="component" value="Unassembled WGS sequence"/>
</dbReference>
<accession>A0A926DM33</accession>
<dbReference type="Gene3D" id="1.20.1440.100">
    <property type="entry name" value="SG protein - dephosphorylation function"/>
    <property type="match status" value="1"/>
</dbReference>
<organism evidence="1 2">
    <name type="scientific">Congzhengia minquanensis</name>
    <dbReference type="NCBI Taxonomy" id="2763657"/>
    <lineage>
        <taxon>Bacteria</taxon>
        <taxon>Bacillati</taxon>
        <taxon>Bacillota</taxon>
        <taxon>Clostridia</taxon>
        <taxon>Eubacteriales</taxon>
        <taxon>Oscillospiraceae</taxon>
        <taxon>Congzhengia</taxon>
    </lineage>
</organism>
<reference evidence="1" key="1">
    <citation type="submission" date="2020-08" db="EMBL/GenBank/DDBJ databases">
        <title>Genome public.</title>
        <authorList>
            <person name="Liu C."/>
            <person name="Sun Q."/>
        </authorList>
    </citation>
    <scope>NUCLEOTIDE SEQUENCE</scope>
    <source>
        <strain evidence="1">H8</strain>
    </source>
</reference>
<proteinExistence type="predicted"/>
<dbReference type="InterPro" id="IPR023214">
    <property type="entry name" value="HAD_sf"/>
</dbReference>
<keyword evidence="2" id="KW-1185">Reference proteome</keyword>
<dbReference type="Pfam" id="PF12710">
    <property type="entry name" value="HAD"/>
    <property type="match status" value="1"/>
</dbReference>
<dbReference type="EMBL" id="JACRSU010000001">
    <property type="protein sequence ID" value="MBC8539610.1"/>
    <property type="molecule type" value="Genomic_DNA"/>
</dbReference>
<comment type="caution">
    <text evidence="1">The sequence shown here is derived from an EMBL/GenBank/DDBJ whole genome shotgun (WGS) entry which is preliminary data.</text>
</comment>
<dbReference type="Gene3D" id="3.40.50.1000">
    <property type="entry name" value="HAD superfamily/HAD-like"/>
    <property type="match status" value="1"/>
</dbReference>
<dbReference type="AlphaFoldDB" id="A0A926DM33"/>
<dbReference type="GO" id="GO:0016787">
    <property type="term" value="F:hydrolase activity"/>
    <property type="evidence" value="ECO:0007669"/>
    <property type="project" value="UniProtKB-KW"/>
</dbReference>
<evidence type="ECO:0000313" key="2">
    <source>
        <dbReference type="Proteomes" id="UP000611762"/>
    </source>
</evidence>
<name>A0A926DM33_9FIRM</name>
<evidence type="ECO:0000313" key="1">
    <source>
        <dbReference type="EMBL" id="MBC8539610.1"/>
    </source>
</evidence>
<dbReference type="SUPFAM" id="SSF56784">
    <property type="entry name" value="HAD-like"/>
    <property type="match status" value="1"/>
</dbReference>
<dbReference type="InterPro" id="IPR036412">
    <property type="entry name" value="HAD-like_sf"/>
</dbReference>
<keyword evidence="1" id="KW-0378">Hydrolase</keyword>